<feature type="transmembrane region" description="Helical" evidence="12">
    <location>
        <begin position="184"/>
        <end position="203"/>
    </location>
</feature>
<comment type="subcellular location">
    <subcellularLocation>
        <location evidence="2">Cell membrane</location>
        <topology evidence="2">Multi-pass membrane protein</topology>
    </subcellularLocation>
</comment>
<evidence type="ECO:0000256" key="2">
    <source>
        <dbReference type="ARBA" id="ARBA00004651"/>
    </source>
</evidence>
<keyword evidence="6" id="KW-0808">Transferase</keyword>
<dbReference type="InterPro" id="IPR003661">
    <property type="entry name" value="HisK_dim/P_dom"/>
</dbReference>
<keyword evidence="5" id="KW-0597">Phosphoprotein</keyword>
<evidence type="ECO:0000313" key="15">
    <source>
        <dbReference type="EMBL" id="PWU68577.1"/>
    </source>
</evidence>
<sequence>MRDFFKQFSLKNKLLSILLFILVIFSGFSLFLIQSIDEISEITNRIKNKNIPELTWYKQLEQEVMIKKYLVEAHLEKGIEPDLVDKYQDLETEQQASDLSELMPIPKDLEAYQNQVQTLDFIIVNKVGGLLEYENQEVAEDVIRNEYLPKLEEIHTSIQSASNEEFKIFNENANTYPVIIEKSLIVLLVITLVAFIISIILSYRISRSMTKPIESMVEKVNKIAKGNYGERLKHSNQLELQSLTESINQMSLQLQQSFQTIIGDKIKHEQVLNSLPIGIITYDNKSREYTTNSFVYNTLKITTDELKRLVIEETEELHPLLEMFISERNYHNKKILINLNKNKYVYLVSQTKLRDQEDNITGRIFYFIDVTESTLLEKRIVQSEKLALVGEMAAMSAHEIRNPLTVIHGFLTLMLESSEKDLMEKYNVNLMMKEVERLYSLVEQMLLMSKQKEPEKQLTKVKDVLDDLMPLLNSTLEAKNIHCELDIENHYIFADMKQLKQVFLNLFRNSIEAIGSNGKIEIKSMVAADQCILSFKDSGHGVPDHIKDSLFEPFSTSKSNGTGLGLNLVRRIIENHNGKICLSHSDKTGTEFKISLPIVKEAITNKGEPPPKPNN</sequence>
<feature type="domain" description="Histidine kinase" evidence="13">
    <location>
        <begin position="395"/>
        <end position="600"/>
    </location>
</feature>
<keyword evidence="12" id="KW-0812">Transmembrane</keyword>
<evidence type="ECO:0000256" key="6">
    <source>
        <dbReference type="ARBA" id="ARBA00022679"/>
    </source>
</evidence>
<dbReference type="SUPFAM" id="SSF158472">
    <property type="entry name" value="HAMP domain-like"/>
    <property type="match status" value="1"/>
</dbReference>
<keyword evidence="4" id="KW-1003">Cell membrane</keyword>
<dbReference type="Pfam" id="PF00512">
    <property type="entry name" value="HisKA"/>
    <property type="match status" value="1"/>
</dbReference>
<evidence type="ECO:0000259" key="13">
    <source>
        <dbReference type="PROSITE" id="PS50109"/>
    </source>
</evidence>
<evidence type="ECO:0000259" key="14">
    <source>
        <dbReference type="PROSITE" id="PS50885"/>
    </source>
</evidence>
<keyword evidence="16" id="KW-1185">Reference proteome</keyword>
<dbReference type="SUPFAM" id="SSF55874">
    <property type="entry name" value="ATPase domain of HSP90 chaperone/DNA topoisomerase II/histidine kinase"/>
    <property type="match status" value="1"/>
</dbReference>
<dbReference type="OrthoDB" id="9815750at2"/>
<dbReference type="SMART" id="SM00388">
    <property type="entry name" value="HisKA"/>
    <property type="match status" value="1"/>
</dbReference>
<evidence type="ECO:0000256" key="8">
    <source>
        <dbReference type="ARBA" id="ARBA00022777"/>
    </source>
</evidence>
<comment type="caution">
    <text evidence="15">The sequence shown here is derived from an EMBL/GenBank/DDBJ whole genome shotgun (WGS) entry which is preliminary data.</text>
</comment>
<dbReference type="EC" id="2.7.13.3" evidence="3"/>
<dbReference type="GO" id="GO:0000155">
    <property type="term" value="F:phosphorelay sensor kinase activity"/>
    <property type="evidence" value="ECO:0007669"/>
    <property type="project" value="InterPro"/>
</dbReference>
<evidence type="ECO:0000256" key="7">
    <source>
        <dbReference type="ARBA" id="ARBA00022741"/>
    </source>
</evidence>
<dbReference type="InterPro" id="IPR003594">
    <property type="entry name" value="HATPase_dom"/>
</dbReference>
<dbReference type="PRINTS" id="PR00344">
    <property type="entry name" value="BCTRLSENSOR"/>
</dbReference>
<dbReference type="InterPro" id="IPR036097">
    <property type="entry name" value="HisK_dim/P_sf"/>
</dbReference>
<keyword evidence="10" id="KW-0902">Two-component regulatory system</keyword>
<feature type="domain" description="HAMP" evidence="14">
    <location>
        <begin position="207"/>
        <end position="259"/>
    </location>
</feature>
<dbReference type="EMBL" id="QGTD01000008">
    <property type="protein sequence ID" value="PWU68577.1"/>
    <property type="molecule type" value="Genomic_DNA"/>
</dbReference>
<dbReference type="SUPFAM" id="SSF47384">
    <property type="entry name" value="Homodimeric domain of signal transducing histidine kinase"/>
    <property type="match status" value="1"/>
</dbReference>
<dbReference type="SMART" id="SM00387">
    <property type="entry name" value="HATPase_c"/>
    <property type="match status" value="1"/>
</dbReference>
<dbReference type="PROSITE" id="PS50109">
    <property type="entry name" value="HIS_KIN"/>
    <property type="match status" value="1"/>
</dbReference>
<dbReference type="GO" id="GO:0005524">
    <property type="term" value="F:ATP binding"/>
    <property type="evidence" value="ECO:0007669"/>
    <property type="project" value="UniProtKB-KW"/>
</dbReference>
<keyword evidence="8 15" id="KW-0418">Kinase</keyword>
<dbReference type="PANTHER" id="PTHR43065:SF10">
    <property type="entry name" value="PEROXIDE STRESS-ACTIVATED HISTIDINE KINASE MAK3"/>
    <property type="match status" value="1"/>
</dbReference>
<dbReference type="Pfam" id="PF00672">
    <property type="entry name" value="HAMP"/>
    <property type="match status" value="1"/>
</dbReference>
<keyword evidence="9" id="KW-0067">ATP-binding</keyword>
<dbReference type="InterPro" id="IPR035965">
    <property type="entry name" value="PAS-like_dom_sf"/>
</dbReference>
<reference evidence="15 16" key="1">
    <citation type="submission" date="2018-05" db="EMBL/GenBank/DDBJ databases">
        <title>Genomic analysis of Gracilibacillus dipsosauri DD1 reveals novel features of a salt-tolerant amylase.</title>
        <authorList>
            <person name="Deutch C.E."/>
            <person name="Yang S."/>
        </authorList>
    </citation>
    <scope>NUCLEOTIDE SEQUENCE [LARGE SCALE GENOMIC DNA]</scope>
    <source>
        <strain evidence="15 16">DD1</strain>
    </source>
</reference>
<accession>A0A317KYK8</accession>
<evidence type="ECO:0000256" key="4">
    <source>
        <dbReference type="ARBA" id="ARBA00022475"/>
    </source>
</evidence>
<protein>
    <recommendedName>
        <fullName evidence="3">histidine kinase</fullName>
        <ecNumber evidence="3">2.7.13.3</ecNumber>
    </recommendedName>
</protein>
<evidence type="ECO:0000256" key="11">
    <source>
        <dbReference type="ARBA" id="ARBA00023136"/>
    </source>
</evidence>
<dbReference type="InterPro" id="IPR004358">
    <property type="entry name" value="Sig_transdc_His_kin-like_C"/>
</dbReference>
<dbReference type="PROSITE" id="PS50885">
    <property type="entry name" value="HAMP"/>
    <property type="match status" value="1"/>
</dbReference>
<evidence type="ECO:0000256" key="3">
    <source>
        <dbReference type="ARBA" id="ARBA00012438"/>
    </source>
</evidence>
<evidence type="ECO:0000313" key="16">
    <source>
        <dbReference type="Proteomes" id="UP000245624"/>
    </source>
</evidence>
<name>A0A317KYK8_9BACI</name>
<dbReference type="Gene3D" id="1.10.287.130">
    <property type="match status" value="1"/>
</dbReference>
<dbReference type="Proteomes" id="UP000245624">
    <property type="component" value="Unassembled WGS sequence"/>
</dbReference>
<gene>
    <name evidence="15" type="ORF">DLJ74_09070</name>
</gene>
<evidence type="ECO:0000256" key="1">
    <source>
        <dbReference type="ARBA" id="ARBA00000085"/>
    </source>
</evidence>
<evidence type="ECO:0000256" key="10">
    <source>
        <dbReference type="ARBA" id="ARBA00023012"/>
    </source>
</evidence>
<dbReference type="Pfam" id="PF02518">
    <property type="entry name" value="HATPase_c"/>
    <property type="match status" value="1"/>
</dbReference>
<proteinExistence type="predicted"/>
<dbReference type="PANTHER" id="PTHR43065">
    <property type="entry name" value="SENSOR HISTIDINE KINASE"/>
    <property type="match status" value="1"/>
</dbReference>
<dbReference type="Gene3D" id="6.10.340.10">
    <property type="match status" value="1"/>
</dbReference>
<dbReference type="GO" id="GO:0005886">
    <property type="term" value="C:plasma membrane"/>
    <property type="evidence" value="ECO:0007669"/>
    <property type="project" value="UniProtKB-SubCell"/>
</dbReference>
<comment type="catalytic activity">
    <reaction evidence="1">
        <text>ATP + protein L-histidine = ADP + protein N-phospho-L-histidine.</text>
        <dbReference type="EC" id="2.7.13.3"/>
    </reaction>
</comment>
<dbReference type="InterPro" id="IPR005467">
    <property type="entry name" value="His_kinase_dom"/>
</dbReference>
<keyword evidence="11 12" id="KW-0472">Membrane</keyword>
<evidence type="ECO:0000256" key="12">
    <source>
        <dbReference type="SAM" id="Phobius"/>
    </source>
</evidence>
<dbReference type="Gene3D" id="3.30.565.10">
    <property type="entry name" value="Histidine kinase-like ATPase, C-terminal domain"/>
    <property type="match status" value="1"/>
</dbReference>
<keyword evidence="12" id="KW-1133">Transmembrane helix</keyword>
<evidence type="ECO:0000256" key="5">
    <source>
        <dbReference type="ARBA" id="ARBA00022553"/>
    </source>
</evidence>
<organism evidence="15 16">
    <name type="scientific">Gracilibacillus dipsosauri</name>
    <dbReference type="NCBI Taxonomy" id="178340"/>
    <lineage>
        <taxon>Bacteria</taxon>
        <taxon>Bacillati</taxon>
        <taxon>Bacillota</taxon>
        <taxon>Bacilli</taxon>
        <taxon>Bacillales</taxon>
        <taxon>Bacillaceae</taxon>
        <taxon>Gracilibacillus</taxon>
    </lineage>
</organism>
<dbReference type="InterPro" id="IPR036890">
    <property type="entry name" value="HATPase_C_sf"/>
</dbReference>
<evidence type="ECO:0000256" key="9">
    <source>
        <dbReference type="ARBA" id="ARBA00022840"/>
    </source>
</evidence>
<dbReference type="RefSeq" id="WP_109984216.1">
    <property type="nucleotide sequence ID" value="NZ_QGTD01000008.1"/>
</dbReference>
<dbReference type="SUPFAM" id="SSF55785">
    <property type="entry name" value="PYP-like sensor domain (PAS domain)"/>
    <property type="match status" value="1"/>
</dbReference>
<dbReference type="AlphaFoldDB" id="A0A317KYK8"/>
<dbReference type="CDD" id="cd06225">
    <property type="entry name" value="HAMP"/>
    <property type="match status" value="1"/>
</dbReference>
<dbReference type="Gene3D" id="3.30.450.20">
    <property type="entry name" value="PAS domain"/>
    <property type="match status" value="1"/>
</dbReference>
<dbReference type="InterPro" id="IPR003660">
    <property type="entry name" value="HAMP_dom"/>
</dbReference>
<dbReference type="CDD" id="cd00082">
    <property type="entry name" value="HisKA"/>
    <property type="match status" value="1"/>
</dbReference>
<keyword evidence="7" id="KW-0547">Nucleotide-binding</keyword>
<dbReference type="SMART" id="SM00304">
    <property type="entry name" value="HAMP"/>
    <property type="match status" value="1"/>
</dbReference>